<proteinExistence type="predicted"/>
<comment type="caution">
    <text evidence="1">The sequence shown here is derived from an EMBL/GenBank/DDBJ whole genome shotgun (WGS) entry which is preliminary data.</text>
</comment>
<dbReference type="EMBL" id="LGRX02000089">
    <property type="protein sequence ID" value="KAK3289596.1"/>
    <property type="molecule type" value="Genomic_DNA"/>
</dbReference>
<evidence type="ECO:0000313" key="2">
    <source>
        <dbReference type="Proteomes" id="UP001190700"/>
    </source>
</evidence>
<gene>
    <name evidence="1" type="ORF">CYMTET_2981</name>
</gene>
<dbReference type="AlphaFoldDB" id="A0AAE0H5Z5"/>
<sequence>MSAEGVLGYSSGGLALQDEVPAMPTLPVGTLVEVYWPEGERRVRIEGGRGCRAIETVGGWVGRQLGEVAKEGGGTAGGGGGLLGAGVLGWGPREQTSPGGAFSAMPAIRLVSACGCGLVVEIWLAQLGGQGWTGSRDIAAPVFCGYGVPKESVQGSATHSVAMIVCPPKGWKVGVDRVAEMISRPSRSCLLVAHSSKICLACTPNPPEASTAKGTQPVRQDIAVQGLFCLSSAQAV</sequence>
<keyword evidence="2" id="KW-1185">Reference proteome</keyword>
<dbReference type="Proteomes" id="UP001190700">
    <property type="component" value="Unassembled WGS sequence"/>
</dbReference>
<accession>A0AAE0H5Z5</accession>
<reference evidence="1 2" key="1">
    <citation type="journal article" date="2015" name="Genome Biol. Evol.">
        <title>Comparative Genomics of a Bacterivorous Green Alga Reveals Evolutionary Causalities and Consequences of Phago-Mixotrophic Mode of Nutrition.</title>
        <authorList>
            <person name="Burns J.A."/>
            <person name="Paasch A."/>
            <person name="Narechania A."/>
            <person name="Kim E."/>
        </authorList>
    </citation>
    <scope>NUCLEOTIDE SEQUENCE [LARGE SCALE GENOMIC DNA]</scope>
    <source>
        <strain evidence="1 2">PLY_AMNH</strain>
    </source>
</reference>
<protein>
    <submittedName>
        <fullName evidence="1">Uncharacterized protein</fullName>
    </submittedName>
</protein>
<name>A0AAE0H5Z5_9CHLO</name>
<organism evidence="1 2">
    <name type="scientific">Cymbomonas tetramitiformis</name>
    <dbReference type="NCBI Taxonomy" id="36881"/>
    <lineage>
        <taxon>Eukaryota</taxon>
        <taxon>Viridiplantae</taxon>
        <taxon>Chlorophyta</taxon>
        <taxon>Pyramimonadophyceae</taxon>
        <taxon>Pyramimonadales</taxon>
        <taxon>Pyramimonadaceae</taxon>
        <taxon>Cymbomonas</taxon>
    </lineage>
</organism>
<evidence type="ECO:0000313" key="1">
    <source>
        <dbReference type="EMBL" id="KAK3289596.1"/>
    </source>
</evidence>